<dbReference type="InterPro" id="IPR046357">
    <property type="entry name" value="PPIase_dom_sf"/>
</dbReference>
<dbReference type="Proteomes" id="UP000031937">
    <property type="component" value="Unassembled WGS sequence"/>
</dbReference>
<keyword evidence="2" id="KW-0574">Periplasm</keyword>
<evidence type="ECO:0000313" key="11">
    <source>
        <dbReference type="Proteomes" id="UP000031937"/>
    </source>
</evidence>
<dbReference type="GO" id="GO:0003755">
    <property type="term" value="F:peptidyl-prolyl cis-trans isomerase activity"/>
    <property type="evidence" value="ECO:0007669"/>
    <property type="project" value="UniProtKB-KW"/>
</dbReference>
<dbReference type="InterPro" id="IPR015391">
    <property type="entry name" value="SurA_N"/>
</dbReference>
<name>A0A0C3RFJ2_9PORP</name>
<keyword evidence="4" id="KW-0143">Chaperone</keyword>
<keyword evidence="1 7" id="KW-0732">Signal</keyword>
<evidence type="ECO:0000256" key="1">
    <source>
        <dbReference type="ARBA" id="ARBA00022729"/>
    </source>
</evidence>
<dbReference type="PROSITE" id="PS50198">
    <property type="entry name" value="PPIC_PPIASE_2"/>
    <property type="match status" value="2"/>
</dbReference>
<keyword evidence="3 6" id="KW-0697">Rotamase</keyword>
<evidence type="ECO:0000256" key="7">
    <source>
        <dbReference type="SAM" id="SignalP"/>
    </source>
</evidence>
<dbReference type="Pfam" id="PF09312">
    <property type="entry name" value="SurA_N"/>
    <property type="match status" value="1"/>
</dbReference>
<dbReference type="SUPFAM" id="SSF109998">
    <property type="entry name" value="Triger factor/SurA peptide-binding domain-like"/>
    <property type="match status" value="1"/>
</dbReference>
<evidence type="ECO:0000313" key="12">
    <source>
        <dbReference type="Proteomes" id="UP000031980"/>
    </source>
</evidence>
<dbReference type="OrthoDB" id="14196at2"/>
<dbReference type="InterPro" id="IPR027304">
    <property type="entry name" value="Trigger_fact/SurA_dom_sf"/>
</dbReference>
<feature type="chain" id="PRO_5043118931" evidence="7">
    <location>
        <begin position="19"/>
        <end position="444"/>
    </location>
</feature>
<comment type="caution">
    <text evidence="10">The sequence shown here is derived from an EMBL/GenBank/DDBJ whole genome shotgun (WGS) entry which is preliminary data.</text>
</comment>
<dbReference type="EMBL" id="JPIT01000031">
    <property type="protein sequence ID" value="KIO43346.1"/>
    <property type="molecule type" value="Genomic_DNA"/>
</dbReference>
<evidence type="ECO:0000256" key="3">
    <source>
        <dbReference type="ARBA" id="ARBA00023110"/>
    </source>
</evidence>
<dbReference type="EMBL" id="JPIU01000037">
    <property type="protein sequence ID" value="KIO45526.1"/>
    <property type="molecule type" value="Genomic_DNA"/>
</dbReference>
<dbReference type="Gene3D" id="1.10.4030.10">
    <property type="entry name" value="Porin chaperone SurA, peptide-binding domain"/>
    <property type="match status" value="1"/>
</dbReference>
<dbReference type="Gene3D" id="3.10.50.40">
    <property type="match status" value="2"/>
</dbReference>
<protein>
    <submittedName>
        <fullName evidence="10">Peptidylprolyl isomerase</fullName>
    </submittedName>
</protein>
<feature type="signal peptide" evidence="7">
    <location>
        <begin position="1"/>
        <end position="18"/>
    </location>
</feature>
<dbReference type="SUPFAM" id="SSF54534">
    <property type="entry name" value="FKBP-like"/>
    <property type="match status" value="2"/>
</dbReference>
<sequence>MRYLVLLTLSFLISYASAQNNVIDKIVAVVGEEIILKSEIENQLIHLRSENILDPQIDYKTQVLEQLLVNKLLLAQAKVDSVVVTDEDVERELNARIDSYINQIGSQARMESYFGKSIEELKNEMRTVVKEGAITSEMQQKIVKDVRVTPSEVRYYYKKLNKDSIRDVGAQYEIQQIVIRPKISDSEKERIRNQLREFRDEVLSGKQSFTVLAGLYSQDPVSASKGGELGYIAKSQLAPEFAEAAFALKPGKLSKIVETEYGFHLIQGIDRQGDKVNVRHILLRPRIEDSQRQEAIQRMDSIVKYIQRDSVPFEYVAEMRSDDKNTRNNYGLIVDEDANPKLPLEIIKGEMAKQVKNLQVGEISEPFWDQSGPIEEYKIIKIKAYYPTHKANLQDDWSFFENNLLIEKRQKAFQKWIKEKQESTYIHIDDEYKNAKFNFDGWIK</sequence>
<dbReference type="PANTHER" id="PTHR47637">
    <property type="entry name" value="CHAPERONE SURA"/>
    <property type="match status" value="1"/>
</dbReference>
<keyword evidence="12" id="KW-1185">Reference proteome</keyword>
<evidence type="ECO:0000256" key="6">
    <source>
        <dbReference type="PROSITE-ProRule" id="PRU00278"/>
    </source>
</evidence>
<reference evidence="9 11" key="2">
    <citation type="submission" date="2014-07" db="EMBL/GenBank/DDBJ databases">
        <title>Porphyromonadaceae bacterium OUH 334697 = ATCC BAA-2682 = DSM 28341 draft genome.</title>
        <authorList>
            <person name="Sydenham T.V."/>
            <person name="Hasman H."/>
            <person name="Justesen U.S."/>
        </authorList>
    </citation>
    <scope>NUCLEOTIDE SEQUENCE [LARGE SCALE GENOMIC DNA]</scope>
    <source>
        <strain evidence="9 11">OUH 334697</strain>
    </source>
</reference>
<dbReference type="InterPro" id="IPR050280">
    <property type="entry name" value="OMP_Chaperone_SurA"/>
</dbReference>
<keyword evidence="5 6" id="KW-0413">Isomerase</keyword>
<dbReference type="Pfam" id="PF00639">
    <property type="entry name" value="Rotamase"/>
    <property type="match status" value="2"/>
</dbReference>
<proteinExistence type="predicted"/>
<evidence type="ECO:0000313" key="10">
    <source>
        <dbReference type="EMBL" id="KIO45526.1"/>
    </source>
</evidence>
<dbReference type="AlphaFoldDB" id="A0A0C3RFJ2"/>
<feature type="domain" description="PpiC" evidence="8">
    <location>
        <begin position="273"/>
        <end position="372"/>
    </location>
</feature>
<evidence type="ECO:0000256" key="4">
    <source>
        <dbReference type="ARBA" id="ARBA00023186"/>
    </source>
</evidence>
<evidence type="ECO:0000256" key="5">
    <source>
        <dbReference type="ARBA" id="ARBA00023235"/>
    </source>
</evidence>
<dbReference type="RefSeq" id="WP_041503579.1">
    <property type="nucleotide sequence ID" value="NZ_JPIT01000031.1"/>
</dbReference>
<gene>
    <name evidence="10" type="ORF">BA92_03355</name>
    <name evidence="9" type="ORF">IE90_09320</name>
</gene>
<evidence type="ECO:0000259" key="8">
    <source>
        <dbReference type="PROSITE" id="PS50198"/>
    </source>
</evidence>
<dbReference type="PANTHER" id="PTHR47637:SF1">
    <property type="entry name" value="CHAPERONE SURA"/>
    <property type="match status" value="1"/>
</dbReference>
<dbReference type="InterPro" id="IPR000297">
    <property type="entry name" value="PPIase_PpiC"/>
</dbReference>
<feature type="domain" description="PpiC" evidence="8">
    <location>
        <begin position="169"/>
        <end position="270"/>
    </location>
</feature>
<evidence type="ECO:0000256" key="2">
    <source>
        <dbReference type="ARBA" id="ARBA00022764"/>
    </source>
</evidence>
<organism evidence="10 12">
    <name type="scientific">Sanguibacteroides justesenii</name>
    <dbReference type="NCBI Taxonomy" id="1547597"/>
    <lineage>
        <taxon>Bacteria</taxon>
        <taxon>Pseudomonadati</taxon>
        <taxon>Bacteroidota</taxon>
        <taxon>Bacteroidia</taxon>
        <taxon>Bacteroidales</taxon>
        <taxon>Porphyromonadaceae</taxon>
        <taxon>Sanguibacteroides</taxon>
    </lineage>
</organism>
<evidence type="ECO:0000313" key="9">
    <source>
        <dbReference type="EMBL" id="KIO43346.1"/>
    </source>
</evidence>
<reference evidence="10 12" key="1">
    <citation type="submission" date="2014-07" db="EMBL/GenBank/DDBJ databases">
        <title>Porphyromonadaceae bacterium OUH 308042 = ATCC BAA-2681 = DSM 28342 draft genome.</title>
        <authorList>
            <person name="Sydenham T.V."/>
            <person name="Hasman H."/>
            <person name="Justensen U.S."/>
        </authorList>
    </citation>
    <scope>NUCLEOTIDE SEQUENCE [LARGE SCALE GENOMIC DNA]</scope>
    <source>
        <strain evidence="10 12">OUH 308042</strain>
    </source>
</reference>
<accession>A0A0C3RFJ2</accession>
<dbReference type="Proteomes" id="UP000031980">
    <property type="component" value="Unassembled WGS sequence"/>
</dbReference>